<evidence type="ECO:0000259" key="3">
    <source>
        <dbReference type="Pfam" id="PF07687"/>
    </source>
</evidence>
<name>A0A2V2ZTV4_9BACI</name>
<dbReference type="GO" id="GO:0019877">
    <property type="term" value="P:diaminopimelate biosynthetic process"/>
    <property type="evidence" value="ECO:0007669"/>
    <property type="project" value="UniProtKB-ARBA"/>
</dbReference>
<dbReference type="PANTHER" id="PTHR11014:SF63">
    <property type="entry name" value="METALLOPEPTIDASE, PUTATIVE (AFU_ORTHOLOGUE AFUA_6G09600)-RELATED"/>
    <property type="match status" value="1"/>
</dbReference>
<feature type="binding site" evidence="2">
    <location>
        <position position="164"/>
    </location>
    <ligand>
        <name>Mn(2+)</name>
        <dbReference type="ChEBI" id="CHEBI:29035"/>
        <label>2</label>
    </ligand>
</feature>
<organism evidence="4 5">
    <name type="scientific">Cytobacillus oceanisediminis</name>
    <dbReference type="NCBI Taxonomy" id="665099"/>
    <lineage>
        <taxon>Bacteria</taxon>
        <taxon>Bacillati</taxon>
        <taxon>Bacillota</taxon>
        <taxon>Bacilli</taxon>
        <taxon>Bacillales</taxon>
        <taxon>Bacillaceae</taxon>
        <taxon>Cytobacillus</taxon>
    </lineage>
</organism>
<protein>
    <submittedName>
        <fullName evidence="4">Amidohydrolase</fullName>
    </submittedName>
</protein>
<feature type="binding site" evidence="2">
    <location>
        <position position="103"/>
    </location>
    <ligand>
        <name>Mn(2+)</name>
        <dbReference type="ChEBI" id="CHEBI:29035"/>
        <label>2</label>
    </ligand>
</feature>
<evidence type="ECO:0000256" key="1">
    <source>
        <dbReference type="ARBA" id="ARBA00022801"/>
    </source>
</evidence>
<dbReference type="Proteomes" id="UP000247150">
    <property type="component" value="Unassembled WGS sequence"/>
</dbReference>
<dbReference type="GO" id="GO:0050118">
    <property type="term" value="F:N-acetyldiaminopimelate deacetylase activity"/>
    <property type="evidence" value="ECO:0007669"/>
    <property type="project" value="UniProtKB-ARBA"/>
</dbReference>
<proteinExistence type="predicted"/>
<dbReference type="InterPro" id="IPR017439">
    <property type="entry name" value="Amidohydrolase"/>
</dbReference>
<dbReference type="InterPro" id="IPR036264">
    <property type="entry name" value="Bact_exopeptidase_dim_dom"/>
</dbReference>
<gene>
    <name evidence="4" type="ORF">DFO73_107115</name>
</gene>
<dbReference type="PIRSF" id="PIRSF005962">
    <property type="entry name" value="Pept_M20D_amidohydro"/>
    <property type="match status" value="1"/>
</dbReference>
<keyword evidence="1 4" id="KW-0378">Hydrolase</keyword>
<feature type="domain" description="Peptidase M20 dimerisation" evidence="3">
    <location>
        <begin position="187"/>
        <end position="279"/>
    </location>
</feature>
<comment type="cofactor">
    <cofactor evidence="2">
        <name>Mn(2+)</name>
        <dbReference type="ChEBI" id="CHEBI:29035"/>
    </cofactor>
    <text evidence="2">The Mn(2+) ion enhances activity.</text>
</comment>
<dbReference type="Pfam" id="PF07687">
    <property type="entry name" value="M20_dimer"/>
    <property type="match status" value="1"/>
</dbReference>
<dbReference type="FunFam" id="3.30.70.360:FF:000001">
    <property type="entry name" value="N-acetyldiaminopimelate deacetylase"/>
    <property type="match status" value="1"/>
</dbReference>
<dbReference type="InterPro" id="IPR011650">
    <property type="entry name" value="Peptidase_M20_dimer"/>
</dbReference>
<keyword evidence="2" id="KW-0464">Manganese</keyword>
<dbReference type="Gene3D" id="3.40.630.10">
    <property type="entry name" value="Zn peptidases"/>
    <property type="match status" value="1"/>
</dbReference>
<feature type="binding site" evidence="2">
    <location>
        <position position="363"/>
    </location>
    <ligand>
        <name>Mn(2+)</name>
        <dbReference type="ChEBI" id="CHEBI:29035"/>
        <label>2</label>
    </ligand>
</feature>
<dbReference type="RefSeq" id="WP_110065440.1">
    <property type="nucleotide sequence ID" value="NZ_QGTW01000007.1"/>
</dbReference>
<dbReference type="AlphaFoldDB" id="A0A2V2ZTV4"/>
<dbReference type="InterPro" id="IPR002933">
    <property type="entry name" value="Peptidase_M20"/>
</dbReference>
<evidence type="ECO:0000313" key="5">
    <source>
        <dbReference type="Proteomes" id="UP000247150"/>
    </source>
</evidence>
<accession>A0A2V2ZTV4</accession>
<dbReference type="OrthoDB" id="9776731at2"/>
<evidence type="ECO:0000256" key="2">
    <source>
        <dbReference type="PIRSR" id="PIRSR005962-1"/>
    </source>
</evidence>
<evidence type="ECO:0000313" key="4">
    <source>
        <dbReference type="EMBL" id="PWW27805.1"/>
    </source>
</evidence>
<dbReference type="PANTHER" id="PTHR11014">
    <property type="entry name" value="PEPTIDASE M20 FAMILY MEMBER"/>
    <property type="match status" value="1"/>
</dbReference>
<dbReference type="Pfam" id="PF01546">
    <property type="entry name" value="Peptidase_M20"/>
    <property type="match status" value="1"/>
</dbReference>
<keyword evidence="2" id="KW-0479">Metal-binding</keyword>
<sequence>MAENLFKKLESYYDEMVSIRRYLHQHPEVSFKEEKTAHYIKSYYEKLGVEVRGQIGGNGVVAKVYGSKPGKTIALRADFDALPIQDEKDVLYKSLVPGVMHACGHDGHTATLLVLAKALHEMREELEGTYVMIHQHAEEYAPGGAISMIEDGCLDGVDAIFGTHLWASEPTGKIQYRVGPFMAAADRFEVTVQGKGGHGAQPHKTKDAIVTASQLVVNLQQIVSRKVNPIDSAVVTIGSFVADNAFNVIADRAKLIGTVRTFNEEVRTNIEEEIERVVKGTCYTADSSYEYNYHRGYPAVVNHKAETEYLVGCAEKINDVNCLEETDPEMGGEDFAYYLQHVKGTFFFTGAKPENTGENFPHHHPKFDIDEKAMLIAAKTLGAAALNYHSFQEIKDSVEVGQ</sequence>
<dbReference type="EMBL" id="QGTW01000007">
    <property type="protein sequence ID" value="PWW27805.1"/>
    <property type="molecule type" value="Genomic_DNA"/>
</dbReference>
<dbReference type="CDD" id="cd08021">
    <property type="entry name" value="M20_Acy1_YhaA-like"/>
    <property type="match status" value="1"/>
</dbReference>
<comment type="caution">
    <text evidence="4">The sequence shown here is derived from an EMBL/GenBank/DDBJ whole genome shotgun (WGS) entry which is preliminary data.</text>
</comment>
<feature type="binding site" evidence="2">
    <location>
        <position position="139"/>
    </location>
    <ligand>
        <name>Mn(2+)</name>
        <dbReference type="ChEBI" id="CHEBI:29035"/>
        <label>2</label>
    </ligand>
</feature>
<dbReference type="Gene3D" id="3.30.70.360">
    <property type="match status" value="1"/>
</dbReference>
<dbReference type="SUPFAM" id="SSF55031">
    <property type="entry name" value="Bacterial exopeptidase dimerisation domain"/>
    <property type="match status" value="1"/>
</dbReference>
<feature type="binding site" evidence="2">
    <location>
        <position position="105"/>
    </location>
    <ligand>
        <name>Mn(2+)</name>
        <dbReference type="ChEBI" id="CHEBI:29035"/>
        <label>2</label>
    </ligand>
</feature>
<reference evidence="4 5" key="1">
    <citation type="submission" date="2018-05" db="EMBL/GenBank/DDBJ databases">
        <title>Freshwater and sediment microbial communities from various areas in North America, analyzing microbe dynamics in response to fracking.</title>
        <authorList>
            <person name="Lamendella R."/>
        </authorList>
    </citation>
    <scope>NUCLEOTIDE SEQUENCE [LARGE SCALE GENOMIC DNA]</scope>
    <source>
        <strain evidence="4 5">15_TX</strain>
    </source>
</reference>
<dbReference type="NCBIfam" id="TIGR01891">
    <property type="entry name" value="amidohydrolases"/>
    <property type="match status" value="1"/>
</dbReference>
<dbReference type="GO" id="GO:0046872">
    <property type="term" value="F:metal ion binding"/>
    <property type="evidence" value="ECO:0007669"/>
    <property type="project" value="UniProtKB-KW"/>
</dbReference>
<dbReference type="SUPFAM" id="SSF53187">
    <property type="entry name" value="Zn-dependent exopeptidases"/>
    <property type="match status" value="1"/>
</dbReference>